<dbReference type="Gene3D" id="1.10.10.60">
    <property type="entry name" value="Homeodomain-like"/>
    <property type="match status" value="2"/>
</dbReference>
<comment type="caution">
    <text evidence="4">The sequence shown here is derived from an EMBL/GenBank/DDBJ whole genome shotgun (WGS) entry which is preliminary data.</text>
</comment>
<gene>
    <name evidence="4" type="ORF">QE424_003413</name>
</gene>
<protein>
    <submittedName>
        <fullName evidence="4">AraC-like DNA-binding protein</fullName>
    </submittedName>
</protein>
<sequence length="355" mass="39625">MSRITRWKLVQFLLGAALSPGHQYWTAWSLHACPLLAHPCPFLSLAWLFSTRGPMINLMNDSMAELRSIVTRAGDRWTETGIPRVAMVHAEACASQVYQPMLHLVLQGSKTLSIGDQLRRYEAGTYFIVPVDIPATGQIFSGEGGQAYMATSLTLEPAIIASISGGAEAAPATWRAACFAPTQASSEMTDAWLRMMRLVDRPGDREVMAPLIEREILFRALQGPLGGALREISQPDGRLFQIRRAIQWIRENFSKPFRVEPLAAMADMSVAAFYRHFRSVTAMTPIQYQKRLRLLRARWLLLFEPRDAASIAFEVGYESASQFSREYARLFGLPPSRDAARFRAGEYADPISPAA</sequence>
<proteinExistence type="predicted"/>
<dbReference type="SUPFAM" id="SSF46689">
    <property type="entry name" value="Homeodomain-like"/>
    <property type="match status" value="2"/>
</dbReference>
<keyword evidence="1" id="KW-0805">Transcription regulation</keyword>
<reference evidence="4" key="1">
    <citation type="submission" date="2023-07" db="EMBL/GenBank/DDBJ databases">
        <title>Functional and genomic diversity of the sorghum phyllosphere microbiome.</title>
        <authorList>
            <person name="Shade A."/>
        </authorList>
    </citation>
    <scope>NUCLEOTIDE SEQUENCE</scope>
    <source>
        <strain evidence="4">SORGH_AS_0457</strain>
    </source>
</reference>
<feature type="domain" description="HTH araC/xylS-type" evidence="3">
    <location>
        <begin position="243"/>
        <end position="341"/>
    </location>
</feature>
<evidence type="ECO:0000256" key="1">
    <source>
        <dbReference type="ARBA" id="ARBA00023015"/>
    </source>
</evidence>
<dbReference type="PANTHER" id="PTHR43436:SF1">
    <property type="entry name" value="TRANSCRIPTIONAL REGULATORY PROTEIN"/>
    <property type="match status" value="1"/>
</dbReference>
<dbReference type="InterPro" id="IPR009594">
    <property type="entry name" value="Tscrpt_reg_HTH_AraC_N"/>
</dbReference>
<dbReference type="PANTHER" id="PTHR43436">
    <property type="entry name" value="ARAC-FAMILY TRANSCRIPTIONAL REGULATOR"/>
    <property type="match status" value="1"/>
</dbReference>
<dbReference type="InterPro" id="IPR018060">
    <property type="entry name" value="HTH_AraC"/>
</dbReference>
<dbReference type="GO" id="GO:0003700">
    <property type="term" value="F:DNA-binding transcription factor activity"/>
    <property type="evidence" value="ECO:0007669"/>
    <property type="project" value="InterPro"/>
</dbReference>
<dbReference type="AlphaFoldDB" id="A0AAP5EAP4"/>
<dbReference type="EMBL" id="JAUTAS010000001">
    <property type="protein sequence ID" value="MDQ1110254.1"/>
    <property type="molecule type" value="Genomic_DNA"/>
</dbReference>
<evidence type="ECO:0000313" key="4">
    <source>
        <dbReference type="EMBL" id="MDQ1110254.1"/>
    </source>
</evidence>
<dbReference type="Pfam" id="PF06719">
    <property type="entry name" value="AraC_N"/>
    <property type="match status" value="1"/>
</dbReference>
<dbReference type="Pfam" id="PF12833">
    <property type="entry name" value="HTH_18"/>
    <property type="match status" value="1"/>
</dbReference>
<evidence type="ECO:0000313" key="5">
    <source>
        <dbReference type="Proteomes" id="UP001226084"/>
    </source>
</evidence>
<dbReference type="InterPro" id="IPR009057">
    <property type="entry name" value="Homeodomain-like_sf"/>
</dbReference>
<evidence type="ECO:0000259" key="3">
    <source>
        <dbReference type="PROSITE" id="PS01124"/>
    </source>
</evidence>
<dbReference type="Proteomes" id="UP001226084">
    <property type="component" value="Unassembled WGS sequence"/>
</dbReference>
<organism evidence="4 5">
    <name type="scientific">Stenotrophomonas rhizophila</name>
    <dbReference type="NCBI Taxonomy" id="216778"/>
    <lineage>
        <taxon>Bacteria</taxon>
        <taxon>Pseudomonadati</taxon>
        <taxon>Pseudomonadota</taxon>
        <taxon>Gammaproteobacteria</taxon>
        <taxon>Lysobacterales</taxon>
        <taxon>Lysobacteraceae</taxon>
        <taxon>Stenotrophomonas</taxon>
    </lineage>
</organism>
<keyword evidence="4" id="KW-0238">DNA-binding</keyword>
<name>A0AAP5EAP4_9GAMM</name>
<dbReference type="PROSITE" id="PS01124">
    <property type="entry name" value="HTH_ARAC_FAMILY_2"/>
    <property type="match status" value="1"/>
</dbReference>
<dbReference type="GO" id="GO:0043565">
    <property type="term" value="F:sequence-specific DNA binding"/>
    <property type="evidence" value="ECO:0007669"/>
    <property type="project" value="InterPro"/>
</dbReference>
<keyword evidence="2" id="KW-0804">Transcription</keyword>
<accession>A0AAP5EAP4</accession>
<evidence type="ECO:0000256" key="2">
    <source>
        <dbReference type="ARBA" id="ARBA00023163"/>
    </source>
</evidence>
<dbReference type="SMART" id="SM00342">
    <property type="entry name" value="HTH_ARAC"/>
    <property type="match status" value="1"/>
</dbReference>